<name>A0A8T0ML30_PANVG</name>
<dbReference type="EMBL" id="CM029054">
    <property type="protein sequence ID" value="KAG2537053.1"/>
    <property type="molecule type" value="Genomic_DNA"/>
</dbReference>
<accession>A0A8T0ML30</accession>
<protein>
    <submittedName>
        <fullName evidence="1">Uncharacterized protein</fullName>
    </submittedName>
</protein>
<evidence type="ECO:0000313" key="2">
    <source>
        <dbReference type="Proteomes" id="UP000823388"/>
    </source>
</evidence>
<evidence type="ECO:0000313" key="1">
    <source>
        <dbReference type="EMBL" id="KAG2537053.1"/>
    </source>
</evidence>
<keyword evidence="2" id="KW-1185">Reference proteome</keyword>
<dbReference type="AlphaFoldDB" id="A0A8T0ML30"/>
<dbReference type="Proteomes" id="UP000823388">
    <property type="component" value="Chromosome 9N"/>
</dbReference>
<proteinExistence type="predicted"/>
<comment type="caution">
    <text evidence="1">The sequence shown here is derived from an EMBL/GenBank/DDBJ whole genome shotgun (WGS) entry which is preliminary data.</text>
</comment>
<gene>
    <name evidence="1" type="ORF">PVAP13_9NG533600</name>
</gene>
<reference evidence="1" key="1">
    <citation type="submission" date="2020-05" db="EMBL/GenBank/DDBJ databases">
        <title>WGS assembly of Panicum virgatum.</title>
        <authorList>
            <person name="Lovell J.T."/>
            <person name="Jenkins J."/>
            <person name="Shu S."/>
            <person name="Juenger T.E."/>
            <person name="Schmutz J."/>
        </authorList>
    </citation>
    <scope>NUCLEOTIDE SEQUENCE</scope>
    <source>
        <strain evidence="1">AP13</strain>
    </source>
</reference>
<organism evidence="1 2">
    <name type="scientific">Panicum virgatum</name>
    <name type="common">Blackwell switchgrass</name>
    <dbReference type="NCBI Taxonomy" id="38727"/>
    <lineage>
        <taxon>Eukaryota</taxon>
        <taxon>Viridiplantae</taxon>
        <taxon>Streptophyta</taxon>
        <taxon>Embryophyta</taxon>
        <taxon>Tracheophyta</taxon>
        <taxon>Spermatophyta</taxon>
        <taxon>Magnoliopsida</taxon>
        <taxon>Liliopsida</taxon>
        <taxon>Poales</taxon>
        <taxon>Poaceae</taxon>
        <taxon>PACMAD clade</taxon>
        <taxon>Panicoideae</taxon>
        <taxon>Panicodae</taxon>
        <taxon>Paniceae</taxon>
        <taxon>Panicinae</taxon>
        <taxon>Panicum</taxon>
        <taxon>Panicum sect. Hiantes</taxon>
    </lineage>
</organism>
<sequence>MAKVVEAWTALLSLGRSRDGGTGAQLCPFRLCSINSSSIYSLVLKCSESLVVRFFGREHAFFSHLTWKLLKKKCIA</sequence>